<evidence type="ECO:0000256" key="1">
    <source>
        <dbReference type="SAM" id="MobiDB-lite"/>
    </source>
</evidence>
<keyword evidence="3" id="KW-1185">Reference proteome</keyword>
<proteinExistence type="predicted"/>
<gene>
    <name evidence="2" type="ORF">M8C21_027600</name>
</gene>
<feature type="region of interest" description="Disordered" evidence="1">
    <location>
        <begin position="1"/>
        <end position="23"/>
    </location>
</feature>
<organism evidence="2 3">
    <name type="scientific">Ambrosia artemisiifolia</name>
    <name type="common">Common ragweed</name>
    <dbReference type="NCBI Taxonomy" id="4212"/>
    <lineage>
        <taxon>Eukaryota</taxon>
        <taxon>Viridiplantae</taxon>
        <taxon>Streptophyta</taxon>
        <taxon>Embryophyta</taxon>
        <taxon>Tracheophyta</taxon>
        <taxon>Spermatophyta</taxon>
        <taxon>Magnoliopsida</taxon>
        <taxon>eudicotyledons</taxon>
        <taxon>Gunneridae</taxon>
        <taxon>Pentapetalae</taxon>
        <taxon>asterids</taxon>
        <taxon>campanulids</taxon>
        <taxon>Asterales</taxon>
        <taxon>Asteraceae</taxon>
        <taxon>Asteroideae</taxon>
        <taxon>Heliantheae alliance</taxon>
        <taxon>Heliantheae</taxon>
        <taxon>Ambrosia</taxon>
    </lineage>
</organism>
<sequence length="23" mass="2696">MKPMEKHLQSVAEQRQESLKLAN</sequence>
<accession>A0AAD5BRV8</accession>
<evidence type="ECO:0000313" key="3">
    <source>
        <dbReference type="Proteomes" id="UP001206925"/>
    </source>
</evidence>
<evidence type="ECO:0000313" key="2">
    <source>
        <dbReference type="EMBL" id="KAI7727328.1"/>
    </source>
</evidence>
<dbReference type="EMBL" id="JAMZMK010011403">
    <property type="protein sequence ID" value="KAI7727328.1"/>
    <property type="molecule type" value="Genomic_DNA"/>
</dbReference>
<dbReference type="Proteomes" id="UP001206925">
    <property type="component" value="Unassembled WGS sequence"/>
</dbReference>
<name>A0AAD5BRV8_AMBAR</name>
<reference evidence="2" key="1">
    <citation type="submission" date="2022-06" db="EMBL/GenBank/DDBJ databases">
        <title>Uncovering the hologenomic basis of an extraordinary plant invasion.</title>
        <authorList>
            <person name="Bieker V.C."/>
            <person name="Martin M.D."/>
            <person name="Gilbert T."/>
            <person name="Hodgins K."/>
            <person name="Battlay P."/>
            <person name="Petersen B."/>
            <person name="Wilson J."/>
        </authorList>
    </citation>
    <scope>NUCLEOTIDE SEQUENCE</scope>
    <source>
        <strain evidence="2">AA19_3_7</strain>
        <tissue evidence="2">Leaf</tissue>
    </source>
</reference>
<protein>
    <submittedName>
        <fullName evidence="2">Uncharacterized protein</fullName>
    </submittedName>
</protein>
<dbReference type="AlphaFoldDB" id="A0AAD5BRV8"/>
<comment type="caution">
    <text evidence="2">The sequence shown here is derived from an EMBL/GenBank/DDBJ whole genome shotgun (WGS) entry which is preliminary data.</text>
</comment>